<reference evidence="2 3" key="1">
    <citation type="submission" date="2024-09" db="EMBL/GenBank/DDBJ databases">
        <authorList>
            <person name="Lee S.D."/>
        </authorList>
    </citation>
    <scope>NUCLEOTIDE SEQUENCE [LARGE SCALE GENOMIC DNA]</scope>
    <source>
        <strain evidence="2 3">N8-3</strain>
    </source>
</reference>
<dbReference type="InterPro" id="IPR001387">
    <property type="entry name" value="Cro/C1-type_HTH"/>
</dbReference>
<feature type="domain" description="HTH cro/C1-type" evidence="1">
    <location>
        <begin position="18"/>
        <end position="72"/>
    </location>
</feature>
<evidence type="ECO:0000313" key="3">
    <source>
        <dbReference type="Proteomes" id="UP001592531"/>
    </source>
</evidence>
<dbReference type="SMART" id="SM00530">
    <property type="entry name" value="HTH_XRE"/>
    <property type="match status" value="1"/>
</dbReference>
<keyword evidence="3" id="KW-1185">Reference proteome</keyword>
<dbReference type="InterPro" id="IPR010982">
    <property type="entry name" value="Lambda_DNA-bd_dom_sf"/>
</dbReference>
<evidence type="ECO:0000313" key="2">
    <source>
        <dbReference type="EMBL" id="MFC1421261.1"/>
    </source>
</evidence>
<accession>A0ABV6W5M3</accession>
<name>A0ABV6W5M3_9ACTN</name>
<comment type="caution">
    <text evidence="2">The sequence shown here is derived from an EMBL/GenBank/DDBJ whole genome shotgun (WGS) entry which is preliminary data.</text>
</comment>
<gene>
    <name evidence="2" type="ORF">ACEZDE_32150</name>
</gene>
<dbReference type="Pfam" id="PF13560">
    <property type="entry name" value="HTH_31"/>
    <property type="match status" value="1"/>
</dbReference>
<dbReference type="EMBL" id="JBHFAB010000036">
    <property type="protein sequence ID" value="MFC1421261.1"/>
    <property type="molecule type" value="Genomic_DNA"/>
</dbReference>
<dbReference type="Proteomes" id="UP001592531">
    <property type="component" value="Unassembled WGS sequence"/>
</dbReference>
<organism evidence="2 3">
    <name type="scientific">Streptacidiphilus cavernicola</name>
    <dbReference type="NCBI Taxonomy" id="3342716"/>
    <lineage>
        <taxon>Bacteria</taxon>
        <taxon>Bacillati</taxon>
        <taxon>Actinomycetota</taxon>
        <taxon>Actinomycetes</taxon>
        <taxon>Kitasatosporales</taxon>
        <taxon>Streptomycetaceae</taxon>
        <taxon>Streptacidiphilus</taxon>
    </lineage>
</organism>
<dbReference type="SUPFAM" id="SSF47413">
    <property type="entry name" value="lambda repressor-like DNA-binding domains"/>
    <property type="match status" value="1"/>
</dbReference>
<protein>
    <submittedName>
        <fullName evidence="2">Helix-turn-helix domain-containing protein</fullName>
    </submittedName>
</protein>
<evidence type="ECO:0000259" key="1">
    <source>
        <dbReference type="PROSITE" id="PS50943"/>
    </source>
</evidence>
<dbReference type="PROSITE" id="PS50943">
    <property type="entry name" value="HTH_CROC1"/>
    <property type="match status" value="1"/>
</dbReference>
<dbReference type="RefSeq" id="WP_380544155.1">
    <property type="nucleotide sequence ID" value="NZ_JBHFAB010000036.1"/>
</dbReference>
<dbReference type="CDD" id="cd00093">
    <property type="entry name" value="HTH_XRE"/>
    <property type="match status" value="1"/>
</dbReference>
<proteinExistence type="predicted"/>
<dbReference type="Gene3D" id="1.10.260.40">
    <property type="entry name" value="lambda repressor-like DNA-binding domains"/>
    <property type="match status" value="1"/>
</dbReference>
<sequence length="97" mass="10185">MPVVREQWAPAAGLGPMLAAARMRAGLRGREAARLIGILHLHLVQLETGTHRPSSALAELLAETLRLDAAEQAQLFRAAADAMPAAAARASEIVQAA</sequence>